<dbReference type="AlphaFoldDB" id="A0A7X1RMN9"/>
<evidence type="ECO:0000313" key="2">
    <source>
        <dbReference type="EMBL" id="MQQ52013.1"/>
    </source>
</evidence>
<keyword evidence="1" id="KW-1133">Transmembrane helix</keyword>
<keyword evidence="1" id="KW-0472">Membrane</keyword>
<keyword evidence="1" id="KW-0812">Transmembrane</keyword>
<dbReference type="Proteomes" id="UP000467560">
    <property type="component" value="Unassembled WGS sequence"/>
</dbReference>
<dbReference type="RefSeq" id="WP_153224961.1">
    <property type="nucleotide sequence ID" value="NZ_WIJK01000006.1"/>
</dbReference>
<evidence type="ECO:0000313" key="3">
    <source>
        <dbReference type="Proteomes" id="UP000467560"/>
    </source>
</evidence>
<feature type="transmembrane region" description="Helical" evidence="1">
    <location>
        <begin position="12"/>
        <end position="30"/>
    </location>
</feature>
<evidence type="ECO:0000256" key="1">
    <source>
        <dbReference type="SAM" id="Phobius"/>
    </source>
</evidence>
<name>A0A7X1RMN9_STRMT</name>
<proteinExistence type="predicted"/>
<gene>
    <name evidence="2" type="ORF">GEZ89_03345</name>
</gene>
<protein>
    <submittedName>
        <fullName evidence="2">Uncharacterized protein</fullName>
    </submittedName>
</protein>
<organism evidence="2 3">
    <name type="scientific">Streptococcus mitis</name>
    <dbReference type="NCBI Taxonomy" id="28037"/>
    <lineage>
        <taxon>Bacteria</taxon>
        <taxon>Bacillati</taxon>
        <taxon>Bacillota</taxon>
        <taxon>Bacilli</taxon>
        <taxon>Lactobacillales</taxon>
        <taxon>Streptococcaceae</taxon>
        <taxon>Streptococcus</taxon>
        <taxon>Streptococcus mitis group</taxon>
    </lineage>
</organism>
<dbReference type="EMBL" id="WIJK01000006">
    <property type="protein sequence ID" value="MQQ52013.1"/>
    <property type="molecule type" value="Genomic_DNA"/>
</dbReference>
<reference evidence="2 3" key="1">
    <citation type="submission" date="2019-10" db="EMBL/GenBank/DDBJ databases">
        <title>Streptococcus mitis of the oral and urogenital tracts.</title>
        <authorList>
            <person name="Price T."/>
            <person name="Mores C.R."/>
            <person name="Putonti C."/>
            <person name="Wolfe A.J."/>
        </authorList>
    </citation>
    <scope>NUCLEOTIDE SEQUENCE [LARGE SCALE GENOMIC DNA]</scope>
    <source>
        <strain evidence="2 3">SM16</strain>
    </source>
</reference>
<sequence>MKKDKEKEEDLFYSIVMIGLLILIASLFQTNAIKDGTWFPHQGHRIFVQSDEKHEGLPGLIKYILDHTKK</sequence>
<comment type="caution">
    <text evidence="2">The sequence shown here is derived from an EMBL/GenBank/DDBJ whole genome shotgun (WGS) entry which is preliminary data.</text>
</comment>
<accession>A0A7X1RMN9</accession>